<dbReference type="HOGENOM" id="CLU_018570_1_0_3"/>
<sequence length="818" mass="87330">MSYLSRRQILYFLGGAAGAAVLDNLGVLGSSDAAQAQSTPLSFTPFRMPRPLSIYEQQPSWYATGLGKGITLPAGYRGNNPPTDANGNLLQYTVIDDVIVPPEFERYIIIQWGDRVFPNPSDYFGYNNDYTGFVPLNADSSDGLLWVNHEYVSYPISFLAPGSPSDLAGLPTSFASVIGFNLPSASSVSALSPADRRLLFGEFLYNLGGSVVRIRMSTSRRSPTGRYVVVRDPLNRRITGLSGLAINSQRTDGYQSVTSWGSLPHQQGNNDFLVGTGPAATEVFNLSVDGLGNQIIGTAYNCSGGTTPWGTILSGEENFQGSSSFFIGVTEQVNPNGTQLIDPSNTRLDAQGYTIGTSGQEFGLVGEKYGWMVEIDPADPGVRRKHTWLGRFRHENFAIRADVGGKVVVYSGDDRRGGHTYKYVSNGTVNNPADKANSNLFTDGILYVAKFNPDGTGTWIPLLLNTPTNPTPPSVLASVQLAQQGAISSNANTYFPRRAGIAGQTVNGGWFIMTPSNEATSLPGYQGKTLADFYPTQGAILCDAYAASNLVGGTPGGRPEDIEIHPITREVFVSYTDNRPSSDGYPDSRIFVVAKYNSNANAPQHFGGLYKIVEQSADGSGTSFTWEIFKQGGEEGTTGGAGINAPAGSGFGFSDNLVFDSQGNLFGVIDMSTDRHNGFDVGASATPFNIDHSVVGNAENLIGCFGNNWMYVIPASGPAAGEVISFAQGPMRCELTGPTFVGNTLLIAVQHPGEDCPIGNSPILNRDIQILDTSGTTFVQNRSVPRGSSWPTNLLGNSNGIPRPAVIGIRRKDGGQFI</sequence>
<reference evidence="2" key="1">
    <citation type="journal article" date="2011" name="MBio">
        <title>Novel metabolic attributes of the genus Cyanothece, comprising a group of unicellular nitrogen-fixing Cyanobacteria.</title>
        <authorList>
            <person name="Bandyopadhyay A."/>
            <person name="Elvitigala T."/>
            <person name="Welsh E."/>
            <person name="Stockel J."/>
            <person name="Liberton M."/>
            <person name="Min H."/>
            <person name="Sherman L.A."/>
            <person name="Pakrasi H.B."/>
        </authorList>
    </citation>
    <scope>NUCLEOTIDE SEQUENCE [LARGE SCALE GENOMIC DNA]</scope>
    <source>
        <strain evidence="2">PCC 7424</strain>
    </source>
</reference>
<protein>
    <recommendedName>
        <fullName evidence="3">Phosphatase</fullName>
    </recommendedName>
</protein>
<evidence type="ECO:0008006" key="3">
    <source>
        <dbReference type="Google" id="ProtNLM"/>
    </source>
</evidence>
<proteinExistence type="predicted"/>
<dbReference type="STRING" id="65393.PCC7424_3179"/>
<evidence type="ECO:0000313" key="1">
    <source>
        <dbReference type="EMBL" id="ACK71581.1"/>
    </source>
</evidence>
<name>B7KCN0_GLOC7</name>
<dbReference type="OrthoDB" id="9801383at2"/>
<dbReference type="PROSITE" id="PS51318">
    <property type="entry name" value="TAT"/>
    <property type="match status" value="1"/>
</dbReference>
<dbReference type="RefSeq" id="WP_015955178.1">
    <property type="nucleotide sequence ID" value="NC_011729.1"/>
</dbReference>
<dbReference type="KEGG" id="cyc:PCC7424_3179"/>
<dbReference type="AlphaFoldDB" id="B7KCN0"/>
<keyword evidence="2" id="KW-1185">Reference proteome</keyword>
<organism evidence="1 2">
    <name type="scientific">Gloeothece citriformis (strain PCC 7424)</name>
    <name type="common">Cyanothece sp. (strain PCC 7424)</name>
    <dbReference type="NCBI Taxonomy" id="65393"/>
    <lineage>
        <taxon>Bacteria</taxon>
        <taxon>Bacillati</taxon>
        <taxon>Cyanobacteriota</taxon>
        <taxon>Cyanophyceae</taxon>
        <taxon>Oscillatoriophycideae</taxon>
        <taxon>Chroococcales</taxon>
        <taxon>Aphanothecaceae</taxon>
        <taxon>Gloeothece</taxon>
        <taxon>Gloeothece citriformis</taxon>
    </lineage>
</organism>
<dbReference type="Pfam" id="PF05787">
    <property type="entry name" value="PhoX"/>
    <property type="match status" value="1"/>
</dbReference>
<evidence type="ECO:0000313" key="2">
    <source>
        <dbReference type="Proteomes" id="UP000002384"/>
    </source>
</evidence>
<dbReference type="Proteomes" id="UP000002384">
    <property type="component" value="Chromosome"/>
</dbReference>
<dbReference type="InterPro" id="IPR008557">
    <property type="entry name" value="PhoX"/>
</dbReference>
<dbReference type="InterPro" id="IPR006311">
    <property type="entry name" value="TAT_signal"/>
</dbReference>
<dbReference type="EMBL" id="CP001291">
    <property type="protein sequence ID" value="ACK71581.1"/>
    <property type="molecule type" value="Genomic_DNA"/>
</dbReference>
<dbReference type="PANTHER" id="PTHR35399">
    <property type="entry name" value="SLR8030 PROTEIN"/>
    <property type="match status" value="1"/>
</dbReference>
<dbReference type="PANTHER" id="PTHR35399:SF2">
    <property type="entry name" value="DUF839 DOMAIN-CONTAINING PROTEIN"/>
    <property type="match status" value="1"/>
</dbReference>
<gene>
    <name evidence="1" type="ordered locus">PCC7424_3179</name>
</gene>
<dbReference type="eggNOG" id="COG3211">
    <property type="taxonomic scope" value="Bacteria"/>
</dbReference>
<accession>B7KCN0</accession>